<dbReference type="AlphaFoldDB" id="A0A6V7VHD6"/>
<organism evidence="4 5">
    <name type="scientific">Meloidogyne enterolobii</name>
    <name type="common">Root-knot nematode worm</name>
    <name type="synonym">Meloidogyne mayaguensis</name>
    <dbReference type="NCBI Taxonomy" id="390850"/>
    <lineage>
        <taxon>Eukaryota</taxon>
        <taxon>Metazoa</taxon>
        <taxon>Ecdysozoa</taxon>
        <taxon>Nematoda</taxon>
        <taxon>Chromadorea</taxon>
        <taxon>Rhabditida</taxon>
        <taxon>Tylenchina</taxon>
        <taxon>Tylenchomorpha</taxon>
        <taxon>Tylenchoidea</taxon>
        <taxon>Meloidogynidae</taxon>
        <taxon>Meloidogyninae</taxon>
        <taxon>Meloidogyne</taxon>
    </lineage>
</organism>
<dbReference type="Proteomes" id="UP000580250">
    <property type="component" value="Unassembled WGS sequence"/>
</dbReference>
<sequence length="438" mass="51909">MNIIILSFLIVFLSQNDATFEGISRQNCMNEFNKLGETLDLYINRKVDNDSKMIITNDRIEKCQKLISTFKKEGEEYLVRDIERSVILIQGILFCARYLHGALWKYFTEGKKVKEDVDNDYKFLRSKLKEVGLNDLKKQIIDNELKLKNLNENELEKIIGNEMAKGNIQLINDKLIYCQINQNDLKMVKFGEALQLVGEVINFYFEKERFLPTKNDIPFFDEINELDEELNKEMNEIEQKINEEKLVEQIEEMKIETNNKDINMSETINSQNTQFFNLAKLAIDANISLLKFILSPIEAENEEEYLEREINLQNNFILLFEDLNNNFGLKILINNYYLIPNEELKNNNLFKLISKLLNYFFKIKNNKNIKRKQKTWKRKILIKKFQKIGENSLNISGKSIKRKRSELWNKESQKNKKRITANDYLKQREKNGDSKLDK</sequence>
<dbReference type="EMBL" id="CAJEWN010000223">
    <property type="protein sequence ID" value="CAD2173798.1"/>
    <property type="molecule type" value="Genomic_DNA"/>
</dbReference>
<evidence type="ECO:0000256" key="3">
    <source>
        <dbReference type="SAM" id="SignalP"/>
    </source>
</evidence>
<gene>
    <name evidence="4" type="ORF">MENT_LOCUS25426</name>
</gene>
<evidence type="ECO:0000313" key="5">
    <source>
        <dbReference type="Proteomes" id="UP000580250"/>
    </source>
</evidence>
<comment type="caution">
    <text evidence="4">The sequence shown here is derived from an EMBL/GenBank/DDBJ whole genome shotgun (WGS) entry which is preliminary data.</text>
</comment>
<evidence type="ECO:0000313" key="4">
    <source>
        <dbReference type="EMBL" id="CAD2173798.1"/>
    </source>
</evidence>
<evidence type="ECO:0000256" key="2">
    <source>
        <dbReference type="SAM" id="MobiDB-lite"/>
    </source>
</evidence>
<feature type="region of interest" description="Disordered" evidence="2">
    <location>
        <begin position="406"/>
        <end position="438"/>
    </location>
</feature>
<feature type="chain" id="PRO_5027876463" evidence="3">
    <location>
        <begin position="19"/>
        <end position="438"/>
    </location>
</feature>
<feature type="compositionally biased region" description="Basic and acidic residues" evidence="2">
    <location>
        <begin position="425"/>
        <end position="438"/>
    </location>
</feature>
<protein>
    <submittedName>
        <fullName evidence="4">Uncharacterized protein</fullName>
    </submittedName>
</protein>
<evidence type="ECO:0000256" key="1">
    <source>
        <dbReference type="SAM" id="Coils"/>
    </source>
</evidence>
<keyword evidence="3" id="KW-0732">Signal</keyword>
<proteinExistence type="predicted"/>
<accession>A0A6V7VHD6</accession>
<feature type="signal peptide" evidence="3">
    <location>
        <begin position="1"/>
        <end position="18"/>
    </location>
</feature>
<name>A0A6V7VHD6_MELEN</name>
<keyword evidence="1" id="KW-0175">Coiled coil</keyword>
<feature type="coiled-coil region" evidence="1">
    <location>
        <begin position="220"/>
        <end position="247"/>
    </location>
</feature>
<reference evidence="4 5" key="1">
    <citation type="submission" date="2020-08" db="EMBL/GenBank/DDBJ databases">
        <authorList>
            <person name="Koutsovoulos G."/>
            <person name="Danchin GJ E."/>
        </authorList>
    </citation>
    <scope>NUCLEOTIDE SEQUENCE [LARGE SCALE GENOMIC DNA]</scope>
</reference>